<dbReference type="EC" id="3.2.1.1" evidence="8"/>
<dbReference type="Pfam" id="PF00128">
    <property type="entry name" value="Alpha-amylase"/>
    <property type="match status" value="1"/>
</dbReference>
<feature type="domain" description="Glycosyl hydrolase family 13 catalytic" evidence="7">
    <location>
        <begin position="4"/>
        <end position="391"/>
    </location>
</feature>
<evidence type="ECO:0000256" key="6">
    <source>
        <dbReference type="ARBA" id="ARBA00023295"/>
    </source>
</evidence>
<evidence type="ECO:0000256" key="2">
    <source>
        <dbReference type="ARBA" id="ARBA00008061"/>
    </source>
</evidence>
<dbReference type="InterPro" id="IPR006047">
    <property type="entry name" value="GH13_cat_dom"/>
</dbReference>
<dbReference type="InterPro" id="IPR013780">
    <property type="entry name" value="Glyco_hydro_b"/>
</dbReference>
<dbReference type="InterPro" id="IPR015237">
    <property type="entry name" value="Alpha-amylase_C_pro"/>
</dbReference>
<dbReference type="InterPro" id="IPR013776">
    <property type="entry name" value="A-amylase_thermo"/>
</dbReference>
<reference evidence="9" key="1">
    <citation type="journal article" date="2019" name="Int. J. Syst. Evol. Microbiol.">
        <title>The Global Catalogue of Microorganisms (GCM) 10K type strain sequencing project: providing services to taxonomists for standard genome sequencing and annotation.</title>
        <authorList>
            <consortium name="The Broad Institute Genomics Platform"/>
            <consortium name="The Broad Institute Genome Sequencing Center for Infectious Disease"/>
            <person name="Wu L."/>
            <person name="Ma J."/>
        </authorList>
    </citation>
    <scope>NUCLEOTIDE SEQUENCE [LARGE SCALE GENOMIC DNA]</scope>
    <source>
        <strain evidence="9">CCUG 67170</strain>
    </source>
</reference>
<dbReference type="NCBIfam" id="NF006971">
    <property type="entry name" value="PRK09441.1-4"/>
    <property type="match status" value="1"/>
</dbReference>
<dbReference type="RefSeq" id="WP_380427872.1">
    <property type="nucleotide sequence ID" value="NZ_JBHRZV010000052.1"/>
</dbReference>
<dbReference type="Gene3D" id="3.20.20.80">
    <property type="entry name" value="Glycosidases"/>
    <property type="match status" value="1"/>
</dbReference>
<evidence type="ECO:0000256" key="1">
    <source>
        <dbReference type="ARBA" id="ARBA00001913"/>
    </source>
</evidence>
<comment type="caution">
    <text evidence="8">The sequence shown here is derived from an EMBL/GenBank/DDBJ whole genome shotgun (WGS) entry which is preliminary data.</text>
</comment>
<dbReference type="SUPFAM" id="SSF51011">
    <property type="entry name" value="Glycosyl hydrolase domain"/>
    <property type="match status" value="1"/>
</dbReference>
<dbReference type="Gene3D" id="2.60.40.1180">
    <property type="entry name" value="Golgi alpha-mannosidase II"/>
    <property type="match status" value="1"/>
</dbReference>
<dbReference type="NCBIfam" id="NF006968">
    <property type="entry name" value="PRK09441.1-1"/>
    <property type="match status" value="1"/>
</dbReference>
<dbReference type="PANTHER" id="PTHR43447">
    <property type="entry name" value="ALPHA-AMYLASE"/>
    <property type="match status" value="1"/>
</dbReference>
<gene>
    <name evidence="8" type="ORF">ACFORF_10150</name>
</gene>
<name>A0ABV8CYK1_9STRE</name>
<keyword evidence="9" id="KW-1185">Reference proteome</keyword>
<dbReference type="CDD" id="cd11318">
    <property type="entry name" value="AmyAc_bac_fung_AmyA"/>
    <property type="match status" value="1"/>
</dbReference>
<evidence type="ECO:0000313" key="9">
    <source>
        <dbReference type="Proteomes" id="UP001595807"/>
    </source>
</evidence>
<keyword evidence="6 8" id="KW-0326">Glycosidase</keyword>
<dbReference type="NCBIfam" id="NF006969">
    <property type="entry name" value="PRK09441.1-2"/>
    <property type="match status" value="1"/>
</dbReference>
<dbReference type="Gene3D" id="2.40.30.140">
    <property type="match status" value="1"/>
</dbReference>
<accession>A0ABV8CYK1</accession>
<evidence type="ECO:0000256" key="4">
    <source>
        <dbReference type="ARBA" id="ARBA00022801"/>
    </source>
</evidence>
<organism evidence="8 9">
    <name type="scientific">Streptococcus caprae</name>
    <dbReference type="NCBI Taxonomy" id="1640501"/>
    <lineage>
        <taxon>Bacteria</taxon>
        <taxon>Bacillati</taxon>
        <taxon>Bacillota</taxon>
        <taxon>Bacilli</taxon>
        <taxon>Lactobacillales</taxon>
        <taxon>Streptococcaceae</taxon>
        <taxon>Streptococcus</taxon>
    </lineage>
</organism>
<protein>
    <submittedName>
        <fullName evidence="8">Alpha-amylase</fullName>
        <ecNumber evidence="8">3.2.1.1</ecNumber>
    </submittedName>
</protein>
<dbReference type="GO" id="GO:0004556">
    <property type="term" value="F:alpha-amylase activity"/>
    <property type="evidence" value="ECO:0007669"/>
    <property type="project" value="UniProtKB-EC"/>
</dbReference>
<sequence>MDKHTIMQYFEWYLPADSQHWKRLAEDAEHLSQIGIGMVWMPPAFKATGLNDVGYGIYDLYDLGEFDQKGTIPTKYGTKDDYLEAIQALKQHGIRPIADIVLNHKAGGDELETFQVRKMNPTNRQEALSEPYEIQGWTGFTFPGRQKQYSDFNWHWYHFDGLDYDALHEETGIYQIVGDNKGWADQNQVDTENGNYDYLMFDDIDFKHPDVVAHLKEWAQWFLETTGVTGFRLDAVKHISEDFMADFIAYAKTLQPELYAFGEFWKDDIDTTLRYLDGTNYQYDLVDVGLHMNLYQASQNGADYDLTTIFDGSLVQIKPQSSVTFVENHDTQAGQALQSKVEDWFKPIAYGLILLRQEGLPCVFYGDYYGIEGDFAQPSFQEDLDKLLYLRQHYVYGQQTDYFDHPNCIAWTQSGDEEHPQSLAVVLSNSEAGWKRLDMGTLNAGKTFVDYLGRCADKIVIEEDGWASFPVQGGSISAWIEESI</sequence>
<dbReference type="PIRSF" id="PIRSF001021">
    <property type="entry name" value="Alph-amls_thrmst"/>
    <property type="match status" value="1"/>
</dbReference>
<dbReference type="EMBL" id="JBHRZV010000052">
    <property type="protein sequence ID" value="MFC3928911.1"/>
    <property type="molecule type" value="Genomic_DNA"/>
</dbReference>
<evidence type="ECO:0000259" key="7">
    <source>
        <dbReference type="SMART" id="SM00642"/>
    </source>
</evidence>
<dbReference type="Proteomes" id="UP001595807">
    <property type="component" value="Unassembled WGS sequence"/>
</dbReference>
<evidence type="ECO:0000313" key="8">
    <source>
        <dbReference type="EMBL" id="MFC3928911.1"/>
    </source>
</evidence>
<proteinExistence type="inferred from homology"/>
<keyword evidence="3" id="KW-0479">Metal-binding</keyword>
<evidence type="ECO:0000256" key="5">
    <source>
        <dbReference type="ARBA" id="ARBA00023277"/>
    </source>
</evidence>
<comment type="similarity">
    <text evidence="2">Belongs to the glycosyl hydrolase 13 family.</text>
</comment>
<keyword evidence="5" id="KW-0119">Carbohydrate metabolism</keyword>
<evidence type="ECO:0000256" key="3">
    <source>
        <dbReference type="ARBA" id="ARBA00022723"/>
    </source>
</evidence>
<dbReference type="InterPro" id="IPR017853">
    <property type="entry name" value="GH"/>
</dbReference>
<comment type="cofactor">
    <cofactor evidence="1">
        <name>Ca(2+)</name>
        <dbReference type="ChEBI" id="CHEBI:29108"/>
    </cofactor>
</comment>
<dbReference type="Pfam" id="PF09154">
    <property type="entry name" value="Alpha-amy_C_pro"/>
    <property type="match status" value="1"/>
</dbReference>
<dbReference type="SUPFAM" id="SSF51445">
    <property type="entry name" value="(Trans)glycosidases"/>
    <property type="match status" value="1"/>
</dbReference>
<keyword evidence="4 8" id="KW-0378">Hydrolase</keyword>
<dbReference type="SMART" id="SM00642">
    <property type="entry name" value="Aamy"/>
    <property type="match status" value="1"/>
</dbReference>